<accession>A0A7W9ZI12</accession>
<name>A0A7W9ZI12_NOVIT</name>
<evidence type="ECO:0000259" key="1">
    <source>
        <dbReference type="Pfam" id="PF14301"/>
    </source>
</evidence>
<reference evidence="2 3" key="1">
    <citation type="submission" date="2020-08" db="EMBL/GenBank/DDBJ databases">
        <title>Genomic Encyclopedia of Type Strains, Phase IV (KMG-IV): sequencing the most valuable type-strain genomes for metagenomic binning, comparative biology and taxonomic classification.</title>
        <authorList>
            <person name="Goeker M."/>
        </authorList>
    </citation>
    <scope>NUCLEOTIDE SEQUENCE [LARGE SCALE GENOMIC DNA]</scope>
    <source>
        <strain evidence="2 3">DSM 11590</strain>
    </source>
</reference>
<comment type="caution">
    <text evidence="2">The sequence shown here is derived from an EMBL/GenBank/DDBJ whole genome shotgun (WGS) entry which is preliminary data.</text>
</comment>
<dbReference type="Proteomes" id="UP000544872">
    <property type="component" value="Unassembled WGS sequence"/>
</dbReference>
<organism evidence="2 3">
    <name type="scientific">Novispirillum itersonii</name>
    <name type="common">Aquaspirillum itersonii</name>
    <dbReference type="NCBI Taxonomy" id="189"/>
    <lineage>
        <taxon>Bacteria</taxon>
        <taxon>Pseudomonadati</taxon>
        <taxon>Pseudomonadota</taxon>
        <taxon>Alphaproteobacteria</taxon>
        <taxon>Rhodospirillales</taxon>
        <taxon>Novispirillaceae</taxon>
        <taxon>Novispirillum</taxon>
    </lineage>
</organism>
<dbReference type="EMBL" id="JACIIX010000009">
    <property type="protein sequence ID" value="MBB6211017.1"/>
    <property type="molecule type" value="Genomic_DNA"/>
</dbReference>
<evidence type="ECO:0000313" key="3">
    <source>
        <dbReference type="Proteomes" id="UP000544872"/>
    </source>
</evidence>
<dbReference type="Pfam" id="PF14301">
    <property type="entry name" value="DUF4376"/>
    <property type="match status" value="1"/>
</dbReference>
<feature type="domain" description="DUF4376" evidence="1">
    <location>
        <begin position="9"/>
        <end position="111"/>
    </location>
</feature>
<keyword evidence="3" id="KW-1185">Reference proteome</keyword>
<sequence length="122" mass="12768">MTQTLSTAQRLYRSRVNAWAAREISGSVDHGGHTYQADADSRAIIAGWAAHLAAGGSLPEGFVWRTADNQDVALTAAEVTALNAAFIHHAHTVRCTGWATKQALDGLDSLEAAEALVSGIGA</sequence>
<protein>
    <recommendedName>
        <fullName evidence="1">DUF4376 domain-containing protein</fullName>
    </recommendedName>
</protein>
<proteinExistence type="predicted"/>
<dbReference type="InterPro" id="IPR025484">
    <property type="entry name" value="DUF4376"/>
</dbReference>
<dbReference type="RefSeq" id="WP_184263843.1">
    <property type="nucleotide sequence ID" value="NZ_JACIIX010000009.1"/>
</dbReference>
<gene>
    <name evidence="2" type="ORF">FHS48_002452</name>
</gene>
<dbReference type="AlphaFoldDB" id="A0A7W9ZI12"/>
<evidence type="ECO:0000313" key="2">
    <source>
        <dbReference type="EMBL" id="MBB6211017.1"/>
    </source>
</evidence>